<name>A0A4C1X2K4_EUMVA</name>
<dbReference type="EMBL" id="BGZK01000711">
    <property type="protein sequence ID" value="GBP57202.1"/>
    <property type="molecule type" value="Genomic_DNA"/>
</dbReference>
<keyword evidence="2" id="KW-1185">Reference proteome</keyword>
<proteinExistence type="predicted"/>
<organism evidence="1 2">
    <name type="scientific">Eumeta variegata</name>
    <name type="common">Bagworm moth</name>
    <name type="synonym">Eumeta japonica</name>
    <dbReference type="NCBI Taxonomy" id="151549"/>
    <lineage>
        <taxon>Eukaryota</taxon>
        <taxon>Metazoa</taxon>
        <taxon>Ecdysozoa</taxon>
        <taxon>Arthropoda</taxon>
        <taxon>Hexapoda</taxon>
        <taxon>Insecta</taxon>
        <taxon>Pterygota</taxon>
        <taxon>Neoptera</taxon>
        <taxon>Endopterygota</taxon>
        <taxon>Lepidoptera</taxon>
        <taxon>Glossata</taxon>
        <taxon>Ditrysia</taxon>
        <taxon>Tineoidea</taxon>
        <taxon>Psychidae</taxon>
        <taxon>Oiketicinae</taxon>
        <taxon>Eumeta</taxon>
    </lineage>
</organism>
<protein>
    <submittedName>
        <fullName evidence="1">Uncharacterized protein</fullName>
    </submittedName>
</protein>
<accession>A0A4C1X2K4</accession>
<comment type="caution">
    <text evidence="1">The sequence shown here is derived from an EMBL/GenBank/DDBJ whole genome shotgun (WGS) entry which is preliminary data.</text>
</comment>
<sequence length="104" mass="12011">MKVTEGVGDCRNVFPENIVQAAVSSYRTKLSYDPNDTKAVYVLDDKAAYAFNVEAVRYEHHCQKFRRVMTEDEKKRVVLCLRSVVIGRNCSIIEQIVQNAKKRR</sequence>
<gene>
    <name evidence="1" type="ORF">EVAR_82913_1</name>
</gene>
<evidence type="ECO:0000313" key="2">
    <source>
        <dbReference type="Proteomes" id="UP000299102"/>
    </source>
</evidence>
<reference evidence="1 2" key="1">
    <citation type="journal article" date="2019" name="Commun. Biol.">
        <title>The bagworm genome reveals a unique fibroin gene that provides high tensile strength.</title>
        <authorList>
            <person name="Kono N."/>
            <person name="Nakamura H."/>
            <person name="Ohtoshi R."/>
            <person name="Tomita M."/>
            <person name="Numata K."/>
            <person name="Arakawa K."/>
        </authorList>
    </citation>
    <scope>NUCLEOTIDE SEQUENCE [LARGE SCALE GENOMIC DNA]</scope>
</reference>
<dbReference type="AlphaFoldDB" id="A0A4C1X2K4"/>
<dbReference type="Proteomes" id="UP000299102">
    <property type="component" value="Unassembled WGS sequence"/>
</dbReference>
<evidence type="ECO:0000313" key="1">
    <source>
        <dbReference type="EMBL" id="GBP57202.1"/>
    </source>
</evidence>